<reference evidence="3 4" key="1">
    <citation type="submission" date="2015-09" db="EMBL/GenBank/DDBJ databases">
        <title>Complete genome sequence of Defluviimonas alba cai42t isolated from an oilfield in Xinjiang.</title>
        <authorList>
            <person name="Geng S."/>
            <person name="Pan X."/>
            <person name="Wu X."/>
        </authorList>
    </citation>
    <scope>NUCLEOTIDE SEQUENCE [LARGE SCALE GENOMIC DNA]</scope>
    <source>
        <strain evidence="4">cai42</strain>
    </source>
</reference>
<feature type="signal peptide" evidence="2">
    <location>
        <begin position="1"/>
        <end position="25"/>
    </location>
</feature>
<dbReference type="Gene3D" id="2.40.30.170">
    <property type="match status" value="1"/>
</dbReference>
<comment type="similarity">
    <text evidence="1">Belongs to the membrane fusion protein (MFP) (TC 8.A.1) family.</text>
</comment>
<dbReference type="GO" id="GO:1990281">
    <property type="term" value="C:efflux pump complex"/>
    <property type="evidence" value="ECO:0007669"/>
    <property type="project" value="TreeGrafter"/>
</dbReference>
<dbReference type="Proteomes" id="UP000076128">
    <property type="component" value="Chromosome"/>
</dbReference>
<dbReference type="Gene3D" id="2.40.50.100">
    <property type="match status" value="1"/>
</dbReference>
<protein>
    <submittedName>
        <fullName evidence="3">Hemolysin D</fullName>
    </submittedName>
</protein>
<keyword evidence="4" id="KW-1185">Reference proteome</keyword>
<keyword evidence="2" id="KW-0732">Signal</keyword>
<evidence type="ECO:0000256" key="1">
    <source>
        <dbReference type="ARBA" id="ARBA00009477"/>
    </source>
</evidence>
<accession>A0A161GJM0</accession>
<dbReference type="AlphaFoldDB" id="A0A161GJM0"/>
<dbReference type="GO" id="GO:0015562">
    <property type="term" value="F:efflux transmembrane transporter activity"/>
    <property type="evidence" value="ECO:0007669"/>
    <property type="project" value="TreeGrafter"/>
</dbReference>
<evidence type="ECO:0000256" key="2">
    <source>
        <dbReference type="SAM" id="SignalP"/>
    </source>
</evidence>
<dbReference type="PANTHER" id="PTHR30469:SF15">
    <property type="entry name" value="HLYD FAMILY OF SECRETION PROTEINS"/>
    <property type="match status" value="1"/>
</dbReference>
<name>A0A161GJM0_9RHOB</name>
<sequence length="383" mass="40541">MNMNMNAFSSAALILCLTQPIAALAETLPHVRVVSPRTADLAQTVRVSGSVVARDLVQVHARQSGLRIEELLVEERDTVVAGQVLAVLDSADLMTAERRAAAGLEQATARVDTAEQETAIARIEVVLADSEASRAEELHAKNSFTTEALEQRRAARDRAVSQLRLAEAAYAAAVAAQGVARADLEAAREALDQTEIRAPVGGLILSRQAERGQPADALFQIAAEGAMELSGKVLQQDFLHLREGMSAQVTLPGQAPVQGRIRRLSGRVDPATRMGEVRIELLPGATAGAFAYADITIEQVEGLVLPMTSVVGGRVWIVRDGIVTAQSVARRPAIGDLVPVMGLSPDDLVVLHLEGFVTEGMQVAAVETAFLPEAHVGMATAAP</sequence>
<dbReference type="SUPFAM" id="SSF111369">
    <property type="entry name" value="HlyD-like secretion proteins"/>
    <property type="match status" value="1"/>
</dbReference>
<feature type="chain" id="PRO_5007822732" evidence="2">
    <location>
        <begin position="26"/>
        <end position="383"/>
    </location>
</feature>
<dbReference type="EMBL" id="CP012661">
    <property type="protein sequence ID" value="AMY68903.1"/>
    <property type="molecule type" value="Genomic_DNA"/>
</dbReference>
<organism evidence="3 4">
    <name type="scientific">Frigidibacter mobilis</name>
    <dbReference type="NCBI Taxonomy" id="1335048"/>
    <lineage>
        <taxon>Bacteria</taxon>
        <taxon>Pseudomonadati</taxon>
        <taxon>Pseudomonadota</taxon>
        <taxon>Alphaproteobacteria</taxon>
        <taxon>Rhodobacterales</taxon>
        <taxon>Paracoccaceae</taxon>
        <taxon>Frigidibacter</taxon>
    </lineage>
</organism>
<evidence type="ECO:0000313" key="3">
    <source>
        <dbReference type="EMBL" id="AMY68903.1"/>
    </source>
</evidence>
<dbReference type="Gene3D" id="1.10.287.470">
    <property type="entry name" value="Helix hairpin bin"/>
    <property type="match status" value="1"/>
</dbReference>
<dbReference type="PANTHER" id="PTHR30469">
    <property type="entry name" value="MULTIDRUG RESISTANCE PROTEIN MDTA"/>
    <property type="match status" value="1"/>
</dbReference>
<dbReference type="STRING" id="1335048.AKL17_1651"/>
<dbReference type="InterPro" id="IPR006143">
    <property type="entry name" value="RND_pump_MFP"/>
</dbReference>
<proteinExistence type="inferred from homology"/>
<dbReference type="KEGG" id="daa:AKL17_1651"/>
<evidence type="ECO:0000313" key="4">
    <source>
        <dbReference type="Proteomes" id="UP000076128"/>
    </source>
</evidence>
<gene>
    <name evidence="3" type="ORF">AKL17_1651</name>
</gene>
<dbReference type="NCBIfam" id="TIGR01730">
    <property type="entry name" value="RND_mfp"/>
    <property type="match status" value="1"/>
</dbReference>